<dbReference type="EMBL" id="MU004370">
    <property type="protein sequence ID" value="KAF2654057.1"/>
    <property type="molecule type" value="Genomic_DNA"/>
</dbReference>
<protein>
    <submittedName>
        <fullName evidence="1">Uncharacterized protein</fullName>
    </submittedName>
</protein>
<dbReference type="Proteomes" id="UP000799324">
    <property type="component" value="Unassembled WGS sequence"/>
</dbReference>
<dbReference type="OrthoDB" id="9971601at2759"/>
<dbReference type="AlphaFoldDB" id="A0A6A6T424"/>
<reference evidence="1" key="1">
    <citation type="journal article" date="2020" name="Stud. Mycol.">
        <title>101 Dothideomycetes genomes: a test case for predicting lifestyles and emergence of pathogens.</title>
        <authorList>
            <person name="Haridas S."/>
            <person name="Albert R."/>
            <person name="Binder M."/>
            <person name="Bloem J."/>
            <person name="Labutti K."/>
            <person name="Salamov A."/>
            <person name="Andreopoulos B."/>
            <person name="Baker S."/>
            <person name="Barry K."/>
            <person name="Bills G."/>
            <person name="Bluhm B."/>
            <person name="Cannon C."/>
            <person name="Castanera R."/>
            <person name="Culley D."/>
            <person name="Daum C."/>
            <person name="Ezra D."/>
            <person name="Gonzalez J."/>
            <person name="Henrissat B."/>
            <person name="Kuo A."/>
            <person name="Liang C."/>
            <person name="Lipzen A."/>
            <person name="Lutzoni F."/>
            <person name="Magnuson J."/>
            <person name="Mondo S."/>
            <person name="Nolan M."/>
            <person name="Ohm R."/>
            <person name="Pangilinan J."/>
            <person name="Park H.-J."/>
            <person name="Ramirez L."/>
            <person name="Alfaro M."/>
            <person name="Sun H."/>
            <person name="Tritt A."/>
            <person name="Yoshinaga Y."/>
            <person name="Zwiers L.-H."/>
            <person name="Turgeon B."/>
            <person name="Goodwin S."/>
            <person name="Spatafora J."/>
            <person name="Crous P."/>
            <person name="Grigoriev I."/>
        </authorList>
    </citation>
    <scope>NUCLEOTIDE SEQUENCE</scope>
    <source>
        <strain evidence="1">CBS 122681</strain>
    </source>
</reference>
<evidence type="ECO:0000313" key="2">
    <source>
        <dbReference type="Proteomes" id="UP000799324"/>
    </source>
</evidence>
<proteinExistence type="predicted"/>
<dbReference type="PANTHER" id="PTHR36142:SF2">
    <property type="entry name" value="METALLO-HYDROLASE_OXIDOREDUCTASE SUPERFAMILY PROTEIN"/>
    <property type="match status" value="1"/>
</dbReference>
<sequence>MTISRAETLSGYFSKAKGDLEPIVTNLNGDNSWMISFPIPSAKRQRKAYYHVVSDAWLQGIATQISSWLVTLGLPETAAVTNGSEVDQLVQEIEDAARKANIVDGQGPATLDAIFSNFHYIDHLSEATLRTFACDIPVIASPEAAKIARGWSYFDTIITTKDLDPAAKGWKALHPGASLPEWLNVFRLQGHHELNFATAMVWSSGPDLEKHQALLYSPHGIRAEQPTLQTFAHKLDPPLNVAAIMHALHDSFGMGARYTTGVAGGLALERETKSKYWIQSHDAQLVYGGWFMRLFVRDIPRTLESGIEELLGKKGKEYTEEDARKPNLVTVGNGSCFVLE</sequence>
<gene>
    <name evidence="1" type="ORF">K491DRAFT_601627</name>
</gene>
<evidence type="ECO:0000313" key="1">
    <source>
        <dbReference type="EMBL" id="KAF2654057.1"/>
    </source>
</evidence>
<keyword evidence="2" id="KW-1185">Reference proteome</keyword>
<accession>A0A6A6T424</accession>
<organism evidence="1 2">
    <name type="scientific">Lophiostoma macrostomum CBS 122681</name>
    <dbReference type="NCBI Taxonomy" id="1314788"/>
    <lineage>
        <taxon>Eukaryota</taxon>
        <taxon>Fungi</taxon>
        <taxon>Dikarya</taxon>
        <taxon>Ascomycota</taxon>
        <taxon>Pezizomycotina</taxon>
        <taxon>Dothideomycetes</taxon>
        <taxon>Pleosporomycetidae</taxon>
        <taxon>Pleosporales</taxon>
        <taxon>Lophiostomataceae</taxon>
        <taxon>Lophiostoma</taxon>
    </lineage>
</organism>
<dbReference type="PANTHER" id="PTHR36142">
    <property type="entry name" value="METALLO-HYDROLASE/OXIDOREDUCTASE SUPERFAMILY PROTEIN"/>
    <property type="match status" value="1"/>
</dbReference>
<name>A0A6A6T424_9PLEO</name>